<name>M2VTA8_GALSU</name>
<evidence type="ECO:0000259" key="16">
    <source>
        <dbReference type="Pfam" id="PF04389"/>
    </source>
</evidence>
<dbReference type="GO" id="GO:0006508">
    <property type="term" value="P:proteolysis"/>
    <property type="evidence" value="ECO:0007669"/>
    <property type="project" value="UniProtKB-KW"/>
</dbReference>
<dbReference type="RefSeq" id="XP_005702936.1">
    <property type="nucleotide sequence ID" value="XM_005702879.1"/>
</dbReference>
<dbReference type="InterPro" id="IPR048024">
    <property type="entry name" value="Fxna-like_M28_dom"/>
</dbReference>
<evidence type="ECO:0000313" key="19">
    <source>
        <dbReference type="Proteomes" id="UP000030680"/>
    </source>
</evidence>
<comment type="cofactor">
    <cofactor evidence="1">
        <name>Zn(2+)</name>
        <dbReference type="ChEBI" id="CHEBI:29105"/>
    </cofactor>
</comment>
<evidence type="ECO:0000256" key="11">
    <source>
        <dbReference type="ARBA" id="ARBA00023049"/>
    </source>
</evidence>
<evidence type="ECO:0000256" key="15">
    <source>
        <dbReference type="SAM" id="Phobius"/>
    </source>
</evidence>
<keyword evidence="19" id="KW-1185">Reference proteome</keyword>
<keyword evidence="6" id="KW-0479">Metal-binding</keyword>
<feature type="transmembrane region" description="Helical" evidence="15">
    <location>
        <begin position="49"/>
        <end position="72"/>
    </location>
</feature>
<dbReference type="InterPro" id="IPR053973">
    <property type="entry name" value="ERMP1-like_C"/>
</dbReference>
<feature type="compositionally biased region" description="Basic and acidic residues" evidence="14">
    <location>
        <begin position="18"/>
        <end position="33"/>
    </location>
</feature>
<evidence type="ECO:0000259" key="17">
    <source>
        <dbReference type="Pfam" id="PF22248"/>
    </source>
</evidence>
<comment type="similarity">
    <text evidence="3">Belongs to the peptidase M28 family.</text>
</comment>
<feature type="domain" description="Endoplasmic reticulum metallopeptidase 1-like C-terminal" evidence="17">
    <location>
        <begin position="706"/>
        <end position="911"/>
    </location>
</feature>
<evidence type="ECO:0000313" key="18">
    <source>
        <dbReference type="EMBL" id="EME26416.1"/>
    </source>
</evidence>
<evidence type="ECO:0000256" key="6">
    <source>
        <dbReference type="ARBA" id="ARBA00022723"/>
    </source>
</evidence>
<dbReference type="GO" id="GO:0046872">
    <property type="term" value="F:metal ion binding"/>
    <property type="evidence" value="ECO:0007669"/>
    <property type="project" value="UniProtKB-KW"/>
</dbReference>
<dbReference type="OrthoDB" id="1080at2759"/>
<evidence type="ECO:0000256" key="4">
    <source>
        <dbReference type="ARBA" id="ARBA00022670"/>
    </source>
</evidence>
<gene>
    <name evidence="18" type="ORF">Gasu_59770</name>
</gene>
<dbReference type="eggNOG" id="KOG2194">
    <property type="taxonomic scope" value="Eukaryota"/>
</dbReference>
<proteinExistence type="inferred from homology"/>
<dbReference type="Gene3D" id="3.40.630.10">
    <property type="entry name" value="Zn peptidases"/>
    <property type="match status" value="1"/>
</dbReference>
<feature type="transmembrane region" description="Helical" evidence="15">
    <location>
        <begin position="613"/>
        <end position="636"/>
    </location>
</feature>
<feature type="region of interest" description="Disordered" evidence="14">
    <location>
        <begin position="1"/>
        <end position="35"/>
    </location>
</feature>
<evidence type="ECO:0000256" key="9">
    <source>
        <dbReference type="ARBA" id="ARBA00022833"/>
    </source>
</evidence>
<feature type="transmembrane region" description="Helical" evidence="15">
    <location>
        <begin position="648"/>
        <end position="669"/>
    </location>
</feature>
<evidence type="ECO:0000256" key="12">
    <source>
        <dbReference type="ARBA" id="ARBA00023136"/>
    </source>
</evidence>
<dbReference type="GeneID" id="17085377"/>
<feature type="transmembrane region" description="Helical" evidence="15">
    <location>
        <begin position="503"/>
        <end position="524"/>
    </location>
</feature>
<feature type="transmembrane region" description="Helical" evidence="15">
    <location>
        <begin position="580"/>
        <end position="601"/>
    </location>
</feature>
<dbReference type="Gramene" id="EME26416">
    <property type="protein sequence ID" value="EME26416"/>
    <property type="gene ID" value="Gasu_59770"/>
</dbReference>
<evidence type="ECO:0000256" key="1">
    <source>
        <dbReference type="ARBA" id="ARBA00001947"/>
    </source>
</evidence>
<reference evidence="19" key="1">
    <citation type="journal article" date="2013" name="Science">
        <title>Gene transfer from bacteria and archaea facilitated evolution of an extremophilic eukaryote.</title>
        <authorList>
            <person name="Schonknecht G."/>
            <person name="Chen W.H."/>
            <person name="Ternes C.M."/>
            <person name="Barbier G.G."/>
            <person name="Shrestha R.P."/>
            <person name="Stanke M."/>
            <person name="Brautigam A."/>
            <person name="Baker B.J."/>
            <person name="Banfield J.F."/>
            <person name="Garavito R.M."/>
            <person name="Carr K."/>
            <person name="Wilkerson C."/>
            <person name="Rensing S.A."/>
            <person name="Gagneul D."/>
            <person name="Dickenson N.E."/>
            <person name="Oesterhelt C."/>
            <person name="Lercher M.J."/>
            <person name="Weber A.P."/>
        </authorList>
    </citation>
    <scope>NUCLEOTIDE SEQUENCE [LARGE SCALE GENOMIC DNA]</scope>
    <source>
        <strain evidence="19">074W</strain>
    </source>
</reference>
<dbReference type="InterPro" id="IPR007484">
    <property type="entry name" value="Peptidase_M28"/>
</dbReference>
<feature type="transmembrane region" description="Helical" evidence="15">
    <location>
        <begin position="435"/>
        <end position="453"/>
    </location>
</feature>
<evidence type="ECO:0000256" key="10">
    <source>
        <dbReference type="ARBA" id="ARBA00022989"/>
    </source>
</evidence>
<evidence type="ECO:0000256" key="14">
    <source>
        <dbReference type="SAM" id="MobiDB-lite"/>
    </source>
</evidence>
<feature type="transmembrane region" description="Helical" evidence="15">
    <location>
        <begin position="552"/>
        <end position="574"/>
    </location>
</feature>
<dbReference type="CDD" id="cd03875">
    <property type="entry name" value="M28_Fxna_like"/>
    <property type="match status" value="1"/>
</dbReference>
<dbReference type="InterPro" id="IPR045175">
    <property type="entry name" value="M28_fam"/>
</dbReference>
<dbReference type="FunFam" id="3.40.630.10:FF:000008">
    <property type="entry name" value="Endoplasmic reticulum metallopeptidase 1"/>
    <property type="match status" value="1"/>
</dbReference>
<evidence type="ECO:0000256" key="7">
    <source>
        <dbReference type="ARBA" id="ARBA00022801"/>
    </source>
</evidence>
<protein>
    <submittedName>
        <fullName evidence="18">Peptidase</fullName>
    </submittedName>
</protein>
<evidence type="ECO:0000256" key="8">
    <source>
        <dbReference type="ARBA" id="ARBA00022824"/>
    </source>
</evidence>
<sequence length="919" mass="102908">MKQRERWRSGSPVTKNSTLDRRVSSKGASDQKRRLSNSSYSTSRADLSYPWFSVATFSLFAFLVYSLGYWGWSHEPAIVKATSPNSEFSAERAFATVQVLADEIGFRVVGTKGLESAQEYTLQQLELLSREARRRGFSLEVEVQKVSGNYDVKLPALGEVTISTSYTNIKNIVARLSGPACERWIDNHSCSMTDNNFLAENANCTQPLSLLVNSHLDSAVGSPGASDAAAPCGVILELINNLIHMQPAHLRRPIVFLLNGAEETLLDGAHGFLTKHRWSRNVGALVNLESSGSGGLELLFRCGPRNAWLAKAYAKSVKYPHASAVAQDIFERELVPAETDFRVFWELGGIPGVDLANYVNGQTYHTSRDAVDRVTSGFLQHMGSNALEIIKELVGPHDALGKSKTSDSYLWNKRAMYYDFLGLTTFFYLYDYAKIFHYSLSILALFYVIYILPRRGCSLGLVFRAFCSLLLGLVASVCVAILVGLFLHFIWRKPLMWYSEKSLVFPLFCASAAFVFLTGFELFLSRRYQWNITPVRYKANRWYWLIPKVNDFATFTAEIILGSFILFQMTVLIVTTYFELGFSFMPFWNLVFAVVVGVMGLDEESSWLFRCCLLVIPCGIFSFPNSLIGLSAFMPIMGRSGPWLLTDVIIGAMSSSFFILVSLPVVVFLTKYRNAYRMFRFIMLVTFLIGILRVALMSHPYCGDSAPKRIVIQHLVTCDSNEKSSGIFMSAVDIRDLKTEKNLLHRVLSSTDIPPLASHFHWGLLESGPWENLQPISWFFSGYEISRPVASHSIPCPQLEIVRKVPLANGTGNLVELLASFPSSHWGSLRLNASLVSWSLSESVPKPFSDGTRFLRHIGSYEETSFRIVLNTSTNEPFAVDMTSTYFGASPETLDIIQRLPDWTDAVTFQTSGISFLIG</sequence>
<dbReference type="AlphaFoldDB" id="M2VTA8"/>
<dbReference type="Pfam" id="PF22248">
    <property type="entry name" value="ERMP1_C"/>
    <property type="match status" value="1"/>
</dbReference>
<evidence type="ECO:0000256" key="2">
    <source>
        <dbReference type="ARBA" id="ARBA00004477"/>
    </source>
</evidence>
<keyword evidence="10 15" id="KW-1133">Transmembrane helix</keyword>
<evidence type="ECO:0000256" key="3">
    <source>
        <dbReference type="ARBA" id="ARBA00010918"/>
    </source>
</evidence>
<keyword evidence="9" id="KW-0862">Zinc</keyword>
<feature type="transmembrane region" description="Helical" evidence="15">
    <location>
        <begin position="681"/>
        <end position="701"/>
    </location>
</feature>
<organism evidence="18 19">
    <name type="scientific">Galdieria sulphuraria</name>
    <name type="common">Red alga</name>
    <dbReference type="NCBI Taxonomy" id="130081"/>
    <lineage>
        <taxon>Eukaryota</taxon>
        <taxon>Rhodophyta</taxon>
        <taxon>Bangiophyceae</taxon>
        <taxon>Galdieriales</taxon>
        <taxon>Galdieriaceae</taxon>
        <taxon>Galdieria</taxon>
    </lineage>
</organism>
<keyword evidence="8" id="KW-0256">Endoplasmic reticulum</keyword>
<dbReference type="PANTHER" id="PTHR12147">
    <property type="entry name" value="METALLOPEPTIDASE M28 FAMILY MEMBER"/>
    <property type="match status" value="1"/>
</dbReference>
<dbReference type="KEGG" id="gsl:Gasu_59770"/>
<keyword evidence="11" id="KW-0482">Metalloprotease</keyword>
<dbReference type="Proteomes" id="UP000030680">
    <property type="component" value="Unassembled WGS sequence"/>
</dbReference>
<dbReference type="GO" id="GO:0005789">
    <property type="term" value="C:endoplasmic reticulum membrane"/>
    <property type="evidence" value="ECO:0007669"/>
    <property type="project" value="UniProtKB-SubCell"/>
</dbReference>
<accession>M2VTA8</accession>
<feature type="transmembrane region" description="Helical" evidence="15">
    <location>
        <begin position="465"/>
        <end position="491"/>
    </location>
</feature>
<keyword evidence="5 15" id="KW-0812">Transmembrane</keyword>
<evidence type="ECO:0000256" key="5">
    <source>
        <dbReference type="ARBA" id="ARBA00022692"/>
    </source>
</evidence>
<keyword evidence="4" id="KW-0645">Protease</keyword>
<dbReference type="STRING" id="130081.M2VTA8"/>
<dbReference type="PANTHER" id="PTHR12147:SF22">
    <property type="entry name" value="ENDOPLASMIC RETICULUM METALLOPEPTIDASE 1"/>
    <property type="match status" value="1"/>
</dbReference>
<dbReference type="OMA" id="SWFTHNW"/>
<dbReference type="Pfam" id="PF04389">
    <property type="entry name" value="Peptidase_M28"/>
    <property type="match status" value="1"/>
</dbReference>
<feature type="domain" description="Peptidase M28" evidence="16">
    <location>
        <begin position="207"/>
        <end position="389"/>
    </location>
</feature>
<keyword evidence="7" id="KW-0378">Hydrolase</keyword>
<dbReference type="SUPFAM" id="SSF53187">
    <property type="entry name" value="Zn-dependent exopeptidases"/>
    <property type="match status" value="1"/>
</dbReference>
<dbReference type="EMBL" id="KB454550">
    <property type="protein sequence ID" value="EME26416.1"/>
    <property type="molecule type" value="Genomic_DNA"/>
</dbReference>
<evidence type="ECO:0000256" key="13">
    <source>
        <dbReference type="ARBA" id="ARBA00023180"/>
    </source>
</evidence>
<dbReference type="GO" id="GO:0008235">
    <property type="term" value="F:metalloexopeptidase activity"/>
    <property type="evidence" value="ECO:0007669"/>
    <property type="project" value="InterPro"/>
</dbReference>
<keyword evidence="13" id="KW-0325">Glycoprotein</keyword>
<keyword evidence="12 15" id="KW-0472">Membrane</keyword>
<comment type="subcellular location">
    <subcellularLocation>
        <location evidence="2">Endoplasmic reticulum membrane</location>
        <topology evidence="2">Multi-pass membrane protein</topology>
    </subcellularLocation>
</comment>